<feature type="region of interest" description="Disordered" evidence="1">
    <location>
        <begin position="114"/>
        <end position="142"/>
    </location>
</feature>
<sequence>MEEIASMPPVATILTCDDRDPAKLLEFVQTKMACDYKRSELKRLIHLSLFLNPLIRICIRDLRQRCAASSAVDGSQKPQPDAGTLDIKRPSDTSQFAFQMPPYLHSNATEARARTVRDMEEAVQTAQDSSGETRSPLPVSIDSETTDRGICFSNPANTINYPSCPVHLKVCPLKEFSLY</sequence>
<keyword evidence="3" id="KW-1185">Reference proteome</keyword>
<proteinExistence type="predicted"/>
<dbReference type="Proteomes" id="UP000281553">
    <property type="component" value="Unassembled WGS sequence"/>
</dbReference>
<evidence type="ECO:0000256" key="1">
    <source>
        <dbReference type="SAM" id="MobiDB-lite"/>
    </source>
</evidence>
<accession>A0A3P7LWH3</accession>
<protein>
    <submittedName>
        <fullName evidence="2">Uncharacterized protein</fullName>
    </submittedName>
</protein>
<dbReference type="EMBL" id="UYRU01064210">
    <property type="protein sequence ID" value="VDN15957.1"/>
    <property type="molecule type" value="Genomic_DNA"/>
</dbReference>
<reference evidence="2 3" key="1">
    <citation type="submission" date="2018-11" db="EMBL/GenBank/DDBJ databases">
        <authorList>
            <consortium name="Pathogen Informatics"/>
        </authorList>
    </citation>
    <scope>NUCLEOTIDE SEQUENCE [LARGE SCALE GENOMIC DNA]</scope>
</reference>
<evidence type="ECO:0000313" key="3">
    <source>
        <dbReference type="Proteomes" id="UP000281553"/>
    </source>
</evidence>
<name>A0A3P7LWH3_DIBLA</name>
<dbReference type="AlphaFoldDB" id="A0A3P7LWH3"/>
<gene>
    <name evidence="2" type="ORF">DILT_LOCUS11788</name>
</gene>
<feature type="compositionally biased region" description="Polar residues" evidence="1">
    <location>
        <begin position="124"/>
        <end position="133"/>
    </location>
</feature>
<evidence type="ECO:0000313" key="2">
    <source>
        <dbReference type="EMBL" id="VDN15957.1"/>
    </source>
</evidence>
<organism evidence="2 3">
    <name type="scientific">Dibothriocephalus latus</name>
    <name type="common">Fish tapeworm</name>
    <name type="synonym">Diphyllobothrium latum</name>
    <dbReference type="NCBI Taxonomy" id="60516"/>
    <lineage>
        <taxon>Eukaryota</taxon>
        <taxon>Metazoa</taxon>
        <taxon>Spiralia</taxon>
        <taxon>Lophotrochozoa</taxon>
        <taxon>Platyhelminthes</taxon>
        <taxon>Cestoda</taxon>
        <taxon>Eucestoda</taxon>
        <taxon>Diphyllobothriidea</taxon>
        <taxon>Diphyllobothriidae</taxon>
        <taxon>Dibothriocephalus</taxon>
    </lineage>
</organism>
<feature type="region of interest" description="Disordered" evidence="1">
    <location>
        <begin position="69"/>
        <end position="88"/>
    </location>
</feature>